<evidence type="ECO:0000256" key="4">
    <source>
        <dbReference type="ARBA" id="ARBA00022759"/>
    </source>
</evidence>
<evidence type="ECO:0000256" key="3">
    <source>
        <dbReference type="ARBA" id="ARBA00022722"/>
    </source>
</evidence>
<dbReference type="Pfam" id="PF02732">
    <property type="entry name" value="ERCC4"/>
    <property type="match status" value="1"/>
</dbReference>
<dbReference type="GO" id="GO:0000014">
    <property type="term" value="F:single-stranded DNA endodeoxyribonuclease activity"/>
    <property type="evidence" value="ECO:0007669"/>
    <property type="project" value="TreeGrafter"/>
</dbReference>
<dbReference type="GO" id="GO:0003697">
    <property type="term" value="F:single-stranded DNA binding"/>
    <property type="evidence" value="ECO:0007669"/>
    <property type="project" value="TreeGrafter"/>
</dbReference>
<keyword evidence="3" id="KW-0540">Nuclease</keyword>
<dbReference type="EMBL" id="BLLF01003494">
    <property type="protein sequence ID" value="GFH27489.1"/>
    <property type="molecule type" value="Genomic_DNA"/>
</dbReference>
<dbReference type="GO" id="GO:0000724">
    <property type="term" value="P:double-strand break repair via homologous recombination"/>
    <property type="evidence" value="ECO:0007669"/>
    <property type="project" value="TreeGrafter"/>
</dbReference>
<dbReference type="PANTHER" id="PTHR10150">
    <property type="entry name" value="DNA REPAIR ENDONUCLEASE XPF"/>
    <property type="match status" value="1"/>
</dbReference>
<dbReference type="FunFam" id="3.40.50.10130:FF:000002">
    <property type="entry name" value="DNA repair endonuclease XPF"/>
    <property type="match status" value="1"/>
</dbReference>
<sequence>NSITRVAGRGGAAKAQPRKVVVDMREFMSSLPAVLHQQGFELVPLTIEVGDYVLSPTMCVERKALPDLVSSLASGRLYSQAEAMCKHYKTPVLLIEFEGDRPFLLQ</sequence>
<name>A0A6A0A349_HAELA</name>
<evidence type="ECO:0000256" key="2">
    <source>
        <dbReference type="ARBA" id="ARBA00010015"/>
    </source>
</evidence>
<evidence type="ECO:0000256" key="5">
    <source>
        <dbReference type="ARBA" id="ARBA00022763"/>
    </source>
</evidence>
<evidence type="ECO:0000256" key="8">
    <source>
        <dbReference type="ARBA" id="ARBA00023204"/>
    </source>
</evidence>
<evidence type="ECO:0000313" key="11">
    <source>
        <dbReference type="EMBL" id="GFH27489.1"/>
    </source>
</evidence>
<accession>A0A6A0A349</accession>
<keyword evidence="12" id="KW-1185">Reference proteome</keyword>
<proteinExistence type="inferred from homology"/>
<comment type="similarity">
    <text evidence="2">Belongs to the XPF family.</text>
</comment>
<dbReference type="GO" id="GO:0000110">
    <property type="term" value="C:nucleotide-excision repair factor 1 complex"/>
    <property type="evidence" value="ECO:0007669"/>
    <property type="project" value="TreeGrafter"/>
</dbReference>
<evidence type="ECO:0000313" key="12">
    <source>
        <dbReference type="Proteomes" id="UP000485058"/>
    </source>
</evidence>
<organism evidence="11 12">
    <name type="scientific">Haematococcus lacustris</name>
    <name type="common">Green alga</name>
    <name type="synonym">Haematococcus pluvialis</name>
    <dbReference type="NCBI Taxonomy" id="44745"/>
    <lineage>
        <taxon>Eukaryota</taxon>
        <taxon>Viridiplantae</taxon>
        <taxon>Chlorophyta</taxon>
        <taxon>core chlorophytes</taxon>
        <taxon>Chlorophyceae</taxon>
        <taxon>CS clade</taxon>
        <taxon>Chlamydomonadales</taxon>
        <taxon>Haematococcaceae</taxon>
        <taxon>Haematococcus</taxon>
    </lineage>
</organism>
<dbReference type="PANTHER" id="PTHR10150:SF0">
    <property type="entry name" value="DNA REPAIR ENDONUCLEASE XPF"/>
    <property type="match status" value="1"/>
</dbReference>
<protein>
    <submittedName>
        <fullName evidence="11">DNA repair endonuclease UVH1</fullName>
    </submittedName>
</protein>
<keyword evidence="7" id="KW-0238">DNA-binding</keyword>
<dbReference type="InterPro" id="IPR047520">
    <property type="entry name" value="XPF_nuclease"/>
</dbReference>
<dbReference type="InterPro" id="IPR006166">
    <property type="entry name" value="ERCC4_domain"/>
</dbReference>
<dbReference type="Gene3D" id="3.40.50.10130">
    <property type="match status" value="1"/>
</dbReference>
<dbReference type="Proteomes" id="UP000485058">
    <property type="component" value="Unassembled WGS sequence"/>
</dbReference>
<dbReference type="GO" id="GO:0000712">
    <property type="term" value="P:resolution of meiotic recombination intermediates"/>
    <property type="evidence" value="ECO:0007669"/>
    <property type="project" value="TreeGrafter"/>
</dbReference>
<dbReference type="AlphaFoldDB" id="A0A6A0A349"/>
<dbReference type="SMART" id="SM00891">
    <property type="entry name" value="ERCC4"/>
    <property type="match status" value="1"/>
</dbReference>
<evidence type="ECO:0000256" key="9">
    <source>
        <dbReference type="ARBA" id="ARBA00023242"/>
    </source>
</evidence>
<keyword evidence="8" id="KW-0234">DNA repair</keyword>
<keyword evidence="4 11" id="KW-0255">Endonuclease</keyword>
<feature type="non-terminal residue" evidence="11">
    <location>
        <position position="1"/>
    </location>
</feature>
<dbReference type="SUPFAM" id="SSF52980">
    <property type="entry name" value="Restriction endonuclease-like"/>
    <property type="match status" value="1"/>
</dbReference>
<comment type="caution">
    <text evidence="11">The sequence shown here is derived from an EMBL/GenBank/DDBJ whole genome shotgun (WGS) entry which is preliminary data.</text>
</comment>
<keyword evidence="6" id="KW-0378">Hydrolase</keyword>
<dbReference type="GO" id="GO:1901255">
    <property type="term" value="P:nucleotide-excision repair involved in interstrand cross-link repair"/>
    <property type="evidence" value="ECO:0007669"/>
    <property type="project" value="TreeGrafter"/>
</dbReference>
<evidence type="ECO:0000256" key="6">
    <source>
        <dbReference type="ARBA" id="ARBA00022801"/>
    </source>
</evidence>
<reference evidence="11 12" key="1">
    <citation type="submission" date="2020-02" db="EMBL/GenBank/DDBJ databases">
        <title>Draft genome sequence of Haematococcus lacustris strain NIES-144.</title>
        <authorList>
            <person name="Morimoto D."/>
            <person name="Nakagawa S."/>
            <person name="Yoshida T."/>
            <person name="Sawayama S."/>
        </authorList>
    </citation>
    <scope>NUCLEOTIDE SEQUENCE [LARGE SCALE GENOMIC DNA]</scope>
    <source>
        <strain evidence="11 12">NIES-144</strain>
    </source>
</reference>
<dbReference type="InterPro" id="IPR011335">
    <property type="entry name" value="Restrct_endonuc-II-like"/>
</dbReference>
<comment type="subcellular location">
    <subcellularLocation>
        <location evidence="1">Nucleus</location>
    </subcellularLocation>
</comment>
<dbReference type="GO" id="GO:0003684">
    <property type="term" value="F:damaged DNA binding"/>
    <property type="evidence" value="ECO:0007669"/>
    <property type="project" value="TreeGrafter"/>
</dbReference>
<keyword evidence="5" id="KW-0227">DNA damage</keyword>
<evidence type="ECO:0000256" key="1">
    <source>
        <dbReference type="ARBA" id="ARBA00004123"/>
    </source>
</evidence>
<feature type="domain" description="ERCC4" evidence="10">
    <location>
        <begin position="19"/>
        <end position="99"/>
    </location>
</feature>
<keyword evidence="9" id="KW-0539">Nucleus</keyword>
<feature type="non-terminal residue" evidence="11">
    <location>
        <position position="106"/>
    </location>
</feature>
<dbReference type="CDD" id="cd20078">
    <property type="entry name" value="XPF_nuclease_XPF_euk"/>
    <property type="match status" value="1"/>
</dbReference>
<gene>
    <name evidence="11" type="ORF">HaLaN_25817</name>
</gene>
<evidence type="ECO:0000256" key="7">
    <source>
        <dbReference type="ARBA" id="ARBA00023125"/>
    </source>
</evidence>
<evidence type="ECO:0000259" key="10">
    <source>
        <dbReference type="SMART" id="SM00891"/>
    </source>
</evidence>